<keyword evidence="3" id="KW-0479">Metal-binding</keyword>
<dbReference type="Gene3D" id="2.40.30.130">
    <property type="match status" value="1"/>
</dbReference>
<dbReference type="InterPro" id="IPR018164">
    <property type="entry name" value="Ala-tRNA-synth_IIc_N"/>
</dbReference>
<dbReference type="Gene3D" id="3.10.310.40">
    <property type="match status" value="1"/>
</dbReference>
<sequence>MFYTINEKKEQRQKARMRQMTETRRLYYEDVYKKEFTAKVLECREAKKGFHIILDESAFYPEGGGQPSDTGYLNDAKVSEVHEKDGELLHYTDKPLEPDSEVTGKIDWAKRFDLMQQHSGEHMVSGLIHAAYGYDNVGFHMGSDTITVDLNGPLDETQLAEIEQKTNEKIWEDFEVKILYPTPEELEKIDYRSKKELTGQVRIVEFPGVDICACCGTHVTHTGEIGMVKLLSVEKFREGVRIEMICGKRVLDYLNMVNEQNHQISVKLSAKMDKTAQAVSRLQEENFRLKGQVGQLVDDMCKKEAERYAGSGSVLIFMDGLDADSVRKLADAVTQTCAGCCAVFSGNSDGTYKYAMGEKDGDLRQFTKDMNAALNGRGGGKPFFVQGSVQATEKEIRRFFEQ</sequence>
<dbReference type="Pfam" id="PF01411">
    <property type="entry name" value="tRNA-synt_2c"/>
    <property type="match status" value="1"/>
</dbReference>
<dbReference type="Pfam" id="PF07973">
    <property type="entry name" value="tRNA_SAD"/>
    <property type="match status" value="1"/>
</dbReference>
<evidence type="ECO:0000313" key="6">
    <source>
        <dbReference type="EMBL" id="MEQ2371052.1"/>
    </source>
</evidence>
<comment type="subcellular location">
    <subcellularLocation>
        <location evidence="2">Cytoplasm</location>
    </subcellularLocation>
</comment>
<evidence type="ECO:0000256" key="3">
    <source>
        <dbReference type="ARBA" id="ARBA00022723"/>
    </source>
</evidence>
<dbReference type="SUPFAM" id="SSF55186">
    <property type="entry name" value="ThrRS/AlaRS common domain"/>
    <property type="match status" value="1"/>
</dbReference>
<keyword evidence="7" id="KW-1185">Reference proteome</keyword>
<dbReference type="PANTHER" id="PTHR43462:SF1">
    <property type="entry name" value="ALANYL-TRNA EDITING PROTEIN AARSD1"/>
    <property type="match status" value="1"/>
</dbReference>
<evidence type="ECO:0000259" key="5">
    <source>
        <dbReference type="PROSITE" id="PS50860"/>
    </source>
</evidence>
<dbReference type="InterPro" id="IPR009000">
    <property type="entry name" value="Transl_B-barrel_sf"/>
</dbReference>
<comment type="caution">
    <text evidence="6">The sequence shown here is derived from an EMBL/GenBank/DDBJ whole genome shotgun (WGS) entry which is preliminary data.</text>
</comment>
<name>A0ABV1BGI7_9FIRM</name>
<dbReference type="Proteomes" id="UP001473063">
    <property type="component" value="Unassembled WGS sequence"/>
</dbReference>
<proteinExistence type="predicted"/>
<evidence type="ECO:0000256" key="2">
    <source>
        <dbReference type="ARBA" id="ARBA00004496"/>
    </source>
</evidence>
<dbReference type="InterPro" id="IPR018165">
    <property type="entry name" value="Ala-tRNA-synth_IIc_core"/>
</dbReference>
<dbReference type="SMART" id="SM00863">
    <property type="entry name" value="tRNA_SAD"/>
    <property type="match status" value="1"/>
</dbReference>
<dbReference type="Gene3D" id="3.30.980.10">
    <property type="entry name" value="Threonyl-trna Synthetase, Chain A, domain 2"/>
    <property type="match status" value="1"/>
</dbReference>
<dbReference type="PANTHER" id="PTHR43462">
    <property type="entry name" value="ALANYL-TRNA EDITING PROTEIN"/>
    <property type="match status" value="1"/>
</dbReference>
<dbReference type="InterPro" id="IPR012947">
    <property type="entry name" value="tRNA_SAD"/>
</dbReference>
<dbReference type="EMBL" id="JBBMEJ010000009">
    <property type="protein sequence ID" value="MEQ2371052.1"/>
    <property type="molecule type" value="Genomic_DNA"/>
</dbReference>
<dbReference type="RefSeq" id="WP_349056724.1">
    <property type="nucleotide sequence ID" value="NZ_JBBMEJ010000009.1"/>
</dbReference>
<protein>
    <submittedName>
        <fullName evidence="6">Alanyl-tRNA editing protein</fullName>
    </submittedName>
</protein>
<evidence type="ECO:0000313" key="7">
    <source>
        <dbReference type="Proteomes" id="UP001473063"/>
    </source>
</evidence>
<dbReference type="Pfam" id="PF02272">
    <property type="entry name" value="DHHA1"/>
    <property type="match status" value="1"/>
</dbReference>
<dbReference type="InterPro" id="IPR051335">
    <property type="entry name" value="Alanyl-tRNA_Editing_Enzymes"/>
</dbReference>
<organism evidence="6 7">
    <name type="scientific">Blautia aquisgranensis</name>
    <dbReference type="NCBI Taxonomy" id="3133153"/>
    <lineage>
        <taxon>Bacteria</taxon>
        <taxon>Bacillati</taxon>
        <taxon>Bacillota</taxon>
        <taxon>Clostridia</taxon>
        <taxon>Lachnospirales</taxon>
        <taxon>Lachnospiraceae</taxon>
        <taxon>Blautia</taxon>
    </lineage>
</organism>
<accession>A0ABV1BGI7</accession>
<dbReference type="PROSITE" id="PS50860">
    <property type="entry name" value="AA_TRNA_LIGASE_II_ALA"/>
    <property type="match status" value="1"/>
</dbReference>
<evidence type="ECO:0000256" key="1">
    <source>
        <dbReference type="ARBA" id="ARBA00001947"/>
    </source>
</evidence>
<feature type="domain" description="Alanyl-transfer RNA synthetases family profile" evidence="5">
    <location>
        <begin position="1"/>
        <end position="256"/>
    </location>
</feature>
<keyword evidence="4" id="KW-0862">Zinc</keyword>
<dbReference type="InterPro" id="IPR003156">
    <property type="entry name" value="DHHA1_dom"/>
</dbReference>
<dbReference type="SUPFAM" id="SSF50447">
    <property type="entry name" value="Translation proteins"/>
    <property type="match status" value="1"/>
</dbReference>
<reference evidence="6 7" key="1">
    <citation type="submission" date="2024-03" db="EMBL/GenBank/DDBJ databases">
        <title>Human intestinal bacterial collection.</title>
        <authorList>
            <person name="Pauvert C."/>
            <person name="Hitch T.C.A."/>
            <person name="Clavel T."/>
        </authorList>
    </citation>
    <scope>NUCLEOTIDE SEQUENCE [LARGE SCALE GENOMIC DNA]</scope>
    <source>
        <strain evidence="6 7">CLA-JM-H16</strain>
    </source>
</reference>
<comment type="cofactor">
    <cofactor evidence="1">
        <name>Zn(2+)</name>
        <dbReference type="ChEBI" id="CHEBI:29105"/>
    </cofactor>
</comment>
<gene>
    <name evidence="6" type="ORF">WMO28_08865</name>
</gene>
<dbReference type="InterPro" id="IPR018163">
    <property type="entry name" value="Thr/Ala-tRNA-synth_IIc_edit"/>
</dbReference>
<evidence type="ECO:0000256" key="4">
    <source>
        <dbReference type="ARBA" id="ARBA00022833"/>
    </source>
</evidence>